<evidence type="ECO:0000256" key="10">
    <source>
        <dbReference type="ARBA" id="ARBA00022884"/>
    </source>
</evidence>
<keyword evidence="10 11" id="KW-0694">RNA-binding</keyword>
<evidence type="ECO:0000256" key="8">
    <source>
        <dbReference type="ARBA" id="ARBA00022741"/>
    </source>
</evidence>
<evidence type="ECO:0000256" key="5">
    <source>
        <dbReference type="ARBA" id="ARBA00022694"/>
    </source>
</evidence>
<dbReference type="EMBL" id="BHVO01000023">
    <property type="protein sequence ID" value="GCA70246.1"/>
    <property type="molecule type" value="Genomic_DNA"/>
</dbReference>
<evidence type="ECO:0000256" key="3">
    <source>
        <dbReference type="ARBA" id="ARBA00022555"/>
    </source>
</evidence>
<gene>
    <name evidence="15" type="primary">cca_1</name>
    <name evidence="15" type="ORF">MiYa_01778</name>
</gene>
<dbReference type="Gene3D" id="1.10.3090.10">
    <property type="entry name" value="cca-adding enzyme, domain 2"/>
    <property type="match status" value="1"/>
</dbReference>
<organism evidence="15 16">
    <name type="scientific">Microcystis aeruginosa NIES-2519</name>
    <dbReference type="NCBI Taxonomy" id="2303981"/>
    <lineage>
        <taxon>Bacteria</taxon>
        <taxon>Bacillati</taxon>
        <taxon>Cyanobacteriota</taxon>
        <taxon>Cyanophyceae</taxon>
        <taxon>Oscillatoriophycideae</taxon>
        <taxon>Chroococcales</taxon>
        <taxon>Microcystaceae</taxon>
        <taxon>Microcystis</taxon>
    </lineage>
</organism>
<comment type="similarity">
    <text evidence="2 11">Belongs to the tRNA nucleotidyltransferase/poly(A) polymerase family.</text>
</comment>
<keyword evidence="7" id="KW-0479">Metal-binding</keyword>
<dbReference type="GO" id="GO:0008033">
    <property type="term" value="P:tRNA processing"/>
    <property type="evidence" value="ECO:0007669"/>
    <property type="project" value="UniProtKB-KW"/>
</dbReference>
<comment type="cofactor">
    <cofactor evidence="1">
        <name>Mg(2+)</name>
        <dbReference type="ChEBI" id="CHEBI:18420"/>
    </cofactor>
</comment>
<proteinExistence type="inferred from homology"/>
<accession>A0A5A5RD00</accession>
<dbReference type="SUPFAM" id="SSF81891">
    <property type="entry name" value="Poly A polymerase C-terminal region-like"/>
    <property type="match status" value="1"/>
</dbReference>
<keyword evidence="5" id="KW-0819">tRNA processing</keyword>
<dbReference type="PANTHER" id="PTHR47545">
    <property type="entry name" value="MULTIFUNCTIONAL CCA PROTEIN"/>
    <property type="match status" value="1"/>
</dbReference>
<protein>
    <submittedName>
        <fullName evidence="15">CCA-adding enzyme</fullName>
        <ecNumber evidence="15">2.7.7.72</ecNumber>
    </submittedName>
</protein>
<feature type="domain" description="tRNA nucleotidyltransferase/poly(A) polymerase RNA and SrmB- binding" evidence="13">
    <location>
        <begin position="163"/>
        <end position="220"/>
    </location>
</feature>
<dbReference type="InterPro" id="IPR032828">
    <property type="entry name" value="PolyA_RNA-bd"/>
</dbReference>
<dbReference type="GO" id="GO:0046872">
    <property type="term" value="F:metal ion binding"/>
    <property type="evidence" value="ECO:0007669"/>
    <property type="project" value="UniProtKB-KW"/>
</dbReference>
<comment type="caution">
    <text evidence="15">The sequence shown here is derived from an EMBL/GenBank/DDBJ whole genome shotgun (WGS) entry which is preliminary data.</text>
</comment>
<keyword evidence="9" id="KW-0460">Magnesium</keyword>
<sequence length="414" mass="46840">MSCQKNLDSLVKEVFAINRQELPENAYLVGGAVRDALLNRQKDYIDLDFVVPEKAIEIAQTIAHHYKAGFVVLDAVRQIARVVFPQGTLDFAQQEGESLEIDLKRRDFTVNALAYNLHTQEIFDPLGGLKDLGCQSLRMISPENLQDDPLRLLRAYRQAAQLDFEIEPHTRATIRSLAPLLHRVAAERVQSELNYLLLNSRGNKWLKSAWEDGLLSLWLRRITPAKMERVMGVEAAAGFLESLLPEKFIFSPSQLQLTKLALLVSDVLAEAEKELIDLKYSRGEIRTVMTVIKCLPPLKEADNLSLREQYFIYLNTGKVFPVFALFALSMGINKNIVASLLTSYLDPDNIIAHPRPLLRGDDLINHLHLKPSPIIGKLLTEVQIAQIEGKVTVFQEAIDFAKKLLSRWVELNIK</sequence>
<evidence type="ECO:0000256" key="9">
    <source>
        <dbReference type="ARBA" id="ARBA00022842"/>
    </source>
</evidence>
<dbReference type="Pfam" id="PF01743">
    <property type="entry name" value="PolyA_pol"/>
    <property type="match status" value="1"/>
</dbReference>
<evidence type="ECO:0000313" key="16">
    <source>
        <dbReference type="Proteomes" id="UP000323569"/>
    </source>
</evidence>
<feature type="domain" description="CCA-adding enzyme C-terminal" evidence="14">
    <location>
        <begin position="255"/>
        <end position="398"/>
    </location>
</feature>
<keyword evidence="4 11" id="KW-0808">Transferase</keyword>
<keyword evidence="3" id="KW-0820">tRNA-binding</keyword>
<name>A0A5A5RD00_MICAE</name>
<dbReference type="GO" id="GO:0000166">
    <property type="term" value="F:nucleotide binding"/>
    <property type="evidence" value="ECO:0007669"/>
    <property type="project" value="UniProtKB-KW"/>
</dbReference>
<reference evidence="15 16" key="1">
    <citation type="submission" date="2018-09" db="EMBL/GenBank/DDBJ databases">
        <title>Evolutionary history of phycoerythrin pigmentation in the water bloom-forming cyanobacterium Microcystis aeruginosa.</title>
        <authorList>
            <person name="Tanabe Y."/>
            <person name="Tanabe Y."/>
            <person name="Yamaguchi H."/>
        </authorList>
    </citation>
    <scope>NUCLEOTIDE SEQUENCE [LARGE SCALE GENOMIC DNA]</scope>
    <source>
        <strain evidence="15 16">NIES-2519</strain>
    </source>
</reference>
<dbReference type="AlphaFoldDB" id="A0A5A5RD00"/>
<evidence type="ECO:0000313" key="15">
    <source>
        <dbReference type="EMBL" id="GCA70246.1"/>
    </source>
</evidence>
<dbReference type="Gene3D" id="3.30.460.10">
    <property type="entry name" value="Beta Polymerase, domain 2"/>
    <property type="match status" value="1"/>
</dbReference>
<evidence type="ECO:0000256" key="4">
    <source>
        <dbReference type="ARBA" id="ARBA00022679"/>
    </source>
</evidence>
<evidence type="ECO:0000259" key="13">
    <source>
        <dbReference type="Pfam" id="PF12627"/>
    </source>
</evidence>
<dbReference type="CDD" id="cd05398">
    <property type="entry name" value="NT_ClassII-CCAase"/>
    <property type="match status" value="1"/>
</dbReference>
<dbReference type="InterPro" id="IPR002646">
    <property type="entry name" value="PolA_pol_head_dom"/>
</dbReference>
<dbReference type="PANTHER" id="PTHR47545:SF2">
    <property type="entry name" value="CC-ADDING TRNA NUCLEOTIDYLTRANSFERASE"/>
    <property type="match status" value="1"/>
</dbReference>
<dbReference type="Proteomes" id="UP000323569">
    <property type="component" value="Unassembled WGS sequence"/>
</dbReference>
<keyword evidence="8" id="KW-0547">Nucleotide-binding</keyword>
<feature type="domain" description="Poly A polymerase head" evidence="12">
    <location>
        <begin position="26"/>
        <end position="137"/>
    </location>
</feature>
<evidence type="ECO:0000259" key="12">
    <source>
        <dbReference type="Pfam" id="PF01743"/>
    </source>
</evidence>
<evidence type="ECO:0000259" key="14">
    <source>
        <dbReference type="Pfam" id="PF13735"/>
    </source>
</evidence>
<dbReference type="SUPFAM" id="SSF81301">
    <property type="entry name" value="Nucleotidyltransferase"/>
    <property type="match status" value="1"/>
</dbReference>
<keyword evidence="6 15" id="KW-0548">Nucleotidyltransferase</keyword>
<dbReference type="GO" id="GO:0000049">
    <property type="term" value="F:tRNA binding"/>
    <property type="evidence" value="ECO:0007669"/>
    <property type="project" value="UniProtKB-KW"/>
</dbReference>
<evidence type="ECO:0000256" key="7">
    <source>
        <dbReference type="ARBA" id="ARBA00022723"/>
    </source>
</evidence>
<dbReference type="InterPro" id="IPR032810">
    <property type="entry name" value="CCA-adding_enz_C"/>
</dbReference>
<dbReference type="RefSeq" id="WP_149979118.1">
    <property type="nucleotide sequence ID" value="NZ_BHVO01000023.1"/>
</dbReference>
<dbReference type="Pfam" id="PF13735">
    <property type="entry name" value="tRNA_NucTran2_2"/>
    <property type="match status" value="1"/>
</dbReference>
<dbReference type="InterPro" id="IPR043519">
    <property type="entry name" value="NT_sf"/>
</dbReference>
<evidence type="ECO:0000256" key="1">
    <source>
        <dbReference type="ARBA" id="ARBA00001946"/>
    </source>
</evidence>
<dbReference type="GO" id="GO:0004810">
    <property type="term" value="F:CCA tRNA nucleotidyltransferase activity"/>
    <property type="evidence" value="ECO:0007669"/>
    <property type="project" value="UniProtKB-EC"/>
</dbReference>
<evidence type="ECO:0000256" key="2">
    <source>
        <dbReference type="ARBA" id="ARBA00007265"/>
    </source>
</evidence>
<evidence type="ECO:0000256" key="11">
    <source>
        <dbReference type="RuleBase" id="RU003953"/>
    </source>
</evidence>
<dbReference type="InterPro" id="IPR050124">
    <property type="entry name" value="tRNA_CCA-adding_enzyme"/>
</dbReference>
<evidence type="ECO:0000256" key="6">
    <source>
        <dbReference type="ARBA" id="ARBA00022695"/>
    </source>
</evidence>
<dbReference type="Pfam" id="PF12627">
    <property type="entry name" value="PolyA_pol_RNAbd"/>
    <property type="match status" value="1"/>
</dbReference>
<dbReference type="EC" id="2.7.7.72" evidence="15"/>